<comment type="caution">
    <text evidence="1">The sequence shown here is derived from an EMBL/GenBank/DDBJ whole genome shotgun (WGS) entry which is preliminary data.</text>
</comment>
<dbReference type="EMBL" id="QXFW01007290">
    <property type="protein sequence ID" value="KAE8957390.1"/>
    <property type="molecule type" value="Genomic_DNA"/>
</dbReference>
<reference evidence="1 2" key="1">
    <citation type="submission" date="2018-09" db="EMBL/GenBank/DDBJ databases">
        <title>Genomic investigation of the strawberry pathogen Phytophthora fragariae indicates pathogenicity is determined by transcriptional variation in three key races.</title>
        <authorList>
            <person name="Adams T.M."/>
            <person name="Armitage A.D."/>
            <person name="Sobczyk M.K."/>
            <person name="Bates H.J."/>
            <person name="Dunwell J.M."/>
            <person name="Nellist C.F."/>
            <person name="Harrison R.J."/>
        </authorList>
    </citation>
    <scope>NUCLEOTIDE SEQUENCE [LARGE SCALE GENOMIC DNA]</scope>
    <source>
        <strain evidence="1 2">SCRP245</strain>
    </source>
</reference>
<gene>
    <name evidence="1" type="ORF">PF011_g31162</name>
</gene>
<accession>A0A6A3GL87</accession>
<organism evidence="1 2">
    <name type="scientific">Phytophthora fragariae</name>
    <dbReference type="NCBI Taxonomy" id="53985"/>
    <lineage>
        <taxon>Eukaryota</taxon>
        <taxon>Sar</taxon>
        <taxon>Stramenopiles</taxon>
        <taxon>Oomycota</taxon>
        <taxon>Peronosporomycetes</taxon>
        <taxon>Peronosporales</taxon>
        <taxon>Peronosporaceae</taxon>
        <taxon>Phytophthora</taxon>
    </lineage>
</organism>
<dbReference type="Proteomes" id="UP000460718">
    <property type="component" value="Unassembled WGS sequence"/>
</dbReference>
<dbReference type="AlphaFoldDB" id="A0A6A3GL87"/>
<evidence type="ECO:0000313" key="2">
    <source>
        <dbReference type="Proteomes" id="UP000460718"/>
    </source>
</evidence>
<evidence type="ECO:0008006" key="3">
    <source>
        <dbReference type="Google" id="ProtNLM"/>
    </source>
</evidence>
<sequence>MENHKAYLKKKAAGGWEINKFVTLQNWAARKMCQDAETFRTGDESNMADMNAMIILDEFEHTSTDGGKEIESMGIIVTTRALFSNVRQAVQDQGPDFVMSTDGTYRLHFGGWTLVDCGGILVETSSSGFVQRFRPWLYMFVRTECTYAYQTMFAALVKYASLFYGVDVSVRSASIDHSDAIASALAIVWPAVEVLTCWEHLLRQERKQTKLTNRKDFVKEFVQPHLRLLHASHSLRQFRALAKRIVAAWNAEGEQEIAKWLQTVYLTPRWERWSVGSSSVPGFLPTQQPIESHHRVIKAPKLIMLKTRFLLMQS</sequence>
<protein>
    <recommendedName>
        <fullName evidence="3">MULE transposase domain-containing protein</fullName>
    </recommendedName>
</protein>
<evidence type="ECO:0000313" key="1">
    <source>
        <dbReference type="EMBL" id="KAE8957390.1"/>
    </source>
</evidence>
<name>A0A6A3GL87_9STRA</name>
<proteinExistence type="predicted"/>